<dbReference type="InterPro" id="IPR010390">
    <property type="entry name" value="ABC-2_transporter-like"/>
</dbReference>
<sequence length="267" mass="31171">MKRKGLRFYAKIYCKILAQDLKSKMSYRADFIISTIGMIFTNVAGFISFWILFRNFPSIKGWSYHEMLFLYGFSLISLTPVQCFFDNNWSLRQNVYTGDFIKYCFRPINMFFYYQSEVFDIKGLGQLAFGLVTLIYSWIKLGLGFTPLMLLKLIVFLITASLIMIALQNAAAATCFWIQNSFYVLDLAYRFRDYAKYPITIFSSVFRFIFTFLMPIAFIAYYPSLVILRPEKVPVLSWLSPVIGIAFFWLSYKIWMHGAKNYSGTGS</sequence>
<dbReference type="Proteomes" id="UP000183461">
    <property type="component" value="Unassembled WGS sequence"/>
</dbReference>
<feature type="transmembrane region" description="Helical" evidence="1">
    <location>
        <begin position="199"/>
        <end position="223"/>
    </location>
</feature>
<name>A0A1K1ML69_RUMFL</name>
<protein>
    <submittedName>
        <fullName evidence="2">ABC-2 type transport system permease protein</fullName>
    </submittedName>
</protein>
<dbReference type="PANTHER" id="PTHR36833">
    <property type="entry name" value="SLR0610 PROTEIN-RELATED"/>
    <property type="match status" value="1"/>
</dbReference>
<organism evidence="2 3">
    <name type="scientific">Ruminococcus flavefaciens</name>
    <dbReference type="NCBI Taxonomy" id="1265"/>
    <lineage>
        <taxon>Bacteria</taxon>
        <taxon>Bacillati</taxon>
        <taxon>Bacillota</taxon>
        <taxon>Clostridia</taxon>
        <taxon>Eubacteriales</taxon>
        <taxon>Oscillospiraceae</taxon>
        <taxon>Ruminococcus</taxon>
    </lineage>
</organism>
<feature type="transmembrane region" description="Helical" evidence="1">
    <location>
        <begin position="151"/>
        <end position="178"/>
    </location>
</feature>
<reference evidence="2 3" key="1">
    <citation type="submission" date="2016-11" db="EMBL/GenBank/DDBJ databases">
        <authorList>
            <person name="Jaros S."/>
            <person name="Januszkiewicz K."/>
            <person name="Wedrychowicz H."/>
        </authorList>
    </citation>
    <scope>NUCLEOTIDE SEQUENCE [LARGE SCALE GENOMIC DNA]</scope>
    <source>
        <strain evidence="2 3">YL228</strain>
    </source>
</reference>
<dbReference type="PANTHER" id="PTHR36833:SF1">
    <property type="entry name" value="INTEGRAL MEMBRANE TRANSPORT PROTEIN"/>
    <property type="match status" value="1"/>
</dbReference>
<feature type="transmembrane region" description="Helical" evidence="1">
    <location>
        <begin position="68"/>
        <end position="85"/>
    </location>
</feature>
<feature type="transmembrane region" description="Helical" evidence="1">
    <location>
        <begin position="119"/>
        <end position="139"/>
    </location>
</feature>
<gene>
    <name evidence="2" type="ORF">SAMN02910280_1311</name>
</gene>
<keyword evidence="1" id="KW-1133">Transmembrane helix</keyword>
<proteinExistence type="predicted"/>
<evidence type="ECO:0000256" key="1">
    <source>
        <dbReference type="SAM" id="Phobius"/>
    </source>
</evidence>
<dbReference type="EMBL" id="FPIP01000002">
    <property type="protein sequence ID" value="SFW23914.1"/>
    <property type="molecule type" value="Genomic_DNA"/>
</dbReference>
<feature type="transmembrane region" description="Helical" evidence="1">
    <location>
        <begin position="235"/>
        <end position="252"/>
    </location>
</feature>
<dbReference type="Pfam" id="PF06182">
    <property type="entry name" value="ABC2_membrane_6"/>
    <property type="match status" value="1"/>
</dbReference>
<evidence type="ECO:0000313" key="3">
    <source>
        <dbReference type="Proteomes" id="UP000183461"/>
    </source>
</evidence>
<keyword evidence="1" id="KW-0472">Membrane</keyword>
<evidence type="ECO:0000313" key="2">
    <source>
        <dbReference type="EMBL" id="SFW23914.1"/>
    </source>
</evidence>
<feature type="transmembrane region" description="Helical" evidence="1">
    <location>
        <begin position="31"/>
        <end position="53"/>
    </location>
</feature>
<keyword evidence="1" id="KW-0812">Transmembrane</keyword>
<dbReference type="RefSeq" id="WP_072299664.1">
    <property type="nucleotide sequence ID" value="NZ_CAMIZA010000023.1"/>
</dbReference>
<accession>A0A1K1ML69</accession>
<dbReference type="AlphaFoldDB" id="A0A1K1ML69"/>